<feature type="chain" id="PRO_5041940682" evidence="2">
    <location>
        <begin position="26"/>
        <end position="161"/>
    </location>
</feature>
<dbReference type="EMBL" id="JANAWD010000106">
    <property type="protein sequence ID" value="KAJ3486935.1"/>
    <property type="molecule type" value="Genomic_DNA"/>
</dbReference>
<feature type="compositionally biased region" description="Basic and acidic residues" evidence="1">
    <location>
        <begin position="149"/>
        <end position="161"/>
    </location>
</feature>
<feature type="signal peptide" evidence="2">
    <location>
        <begin position="1"/>
        <end position="25"/>
    </location>
</feature>
<evidence type="ECO:0000256" key="2">
    <source>
        <dbReference type="SAM" id="SignalP"/>
    </source>
</evidence>
<dbReference type="GO" id="GO:0016020">
    <property type="term" value="C:membrane"/>
    <property type="evidence" value="ECO:0007669"/>
    <property type="project" value="InterPro"/>
</dbReference>
<protein>
    <submittedName>
        <fullName evidence="3">Uncharacterized protein</fullName>
    </submittedName>
</protein>
<feature type="compositionally biased region" description="Pro residues" evidence="1">
    <location>
        <begin position="137"/>
        <end position="146"/>
    </location>
</feature>
<dbReference type="Proteomes" id="UP001212997">
    <property type="component" value="Unassembled WGS sequence"/>
</dbReference>
<dbReference type="PRINTS" id="PR00899">
    <property type="entry name" value="GPCRSTE3"/>
</dbReference>
<evidence type="ECO:0000256" key="1">
    <source>
        <dbReference type="SAM" id="MobiDB-lite"/>
    </source>
</evidence>
<accession>A0AAD5YKM2</accession>
<reference evidence="3" key="1">
    <citation type="submission" date="2022-07" db="EMBL/GenBank/DDBJ databases">
        <title>Genome Sequence of Physisporinus lineatus.</title>
        <authorList>
            <person name="Buettner E."/>
        </authorList>
    </citation>
    <scope>NUCLEOTIDE SEQUENCE</scope>
    <source>
        <strain evidence="3">VT162</strain>
    </source>
</reference>
<feature type="compositionally biased region" description="Low complexity" evidence="1">
    <location>
        <begin position="62"/>
        <end position="75"/>
    </location>
</feature>
<feature type="region of interest" description="Disordered" evidence="1">
    <location>
        <begin position="62"/>
        <end position="161"/>
    </location>
</feature>
<evidence type="ECO:0000313" key="4">
    <source>
        <dbReference type="Proteomes" id="UP001212997"/>
    </source>
</evidence>
<comment type="caution">
    <text evidence="3">The sequence shown here is derived from an EMBL/GenBank/DDBJ whole genome shotgun (WGS) entry which is preliminary data.</text>
</comment>
<organism evidence="3 4">
    <name type="scientific">Meripilus lineatus</name>
    <dbReference type="NCBI Taxonomy" id="2056292"/>
    <lineage>
        <taxon>Eukaryota</taxon>
        <taxon>Fungi</taxon>
        <taxon>Dikarya</taxon>
        <taxon>Basidiomycota</taxon>
        <taxon>Agaricomycotina</taxon>
        <taxon>Agaricomycetes</taxon>
        <taxon>Polyporales</taxon>
        <taxon>Meripilaceae</taxon>
        <taxon>Meripilus</taxon>
    </lineage>
</organism>
<keyword evidence="4" id="KW-1185">Reference proteome</keyword>
<dbReference type="GO" id="GO:0004932">
    <property type="term" value="F:mating-type factor pheromone receptor activity"/>
    <property type="evidence" value="ECO:0007669"/>
    <property type="project" value="InterPro"/>
</dbReference>
<dbReference type="InterPro" id="IPR001499">
    <property type="entry name" value="GPCR_STE3"/>
</dbReference>
<dbReference type="AlphaFoldDB" id="A0AAD5YKM2"/>
<feature type="compositionally biased region" description="Low complexity" evidence="1">
    <location>
        <begin position="97"/>
        <end position="108"/>
    </location>
</feature>
<sequence>MSRWIYPFAAFIFFALFGFAPEARRHYAIAYWRILGHFGVKPAPKQAGLELPSFNHKPLASYAPEPSFPSSAAPSKGPKLLSSESTIQEVDIGNGYSPSTSIPSSRSPLNEPSLHDDSLQNDGGNEDIGDVPTIPDEFPPTPPPTPVSDEIHEGWDHGSSV</sequence>
<keyword evidence="2" id="KW-0732">Signal</keyword>
<gene>
    <name evidence="3" type="ORF">NLI96_g3885</name>
</gene>
<proteinExistence type="predicted"/>
<name>A0AAD5YKM2_9APHY</name>
<evidence type="ECO:0000313" key="3">
    <source>
        <dbReference type="EMBL" id="KAJ3486935.1"/>
    </source>
</evidence>